<evidence type="ECO:0000256" key="3">
    <source>
        <dbReference type="ARBA" id="ARBA00022833"/>
    </source>
</evidence>
<evidence type="ECO:0000259" key="6">
    <source>
        <dbReference type="PROSITE" id="PS50089"/>
    </source>
</evidence>
<keyword evidence="5" id="KW-0812">Transmembrane</keyword>
<dbReference type="GeneID" id="117578134"/>
<keyword evidence="1" id="KW-0479">Metal-binding</keyword>
<name>A0A6P8XRE4_DROAB</name>
<dbReference type="AlphaFoldDB" id="A0A6P8XRE4"/>
<evidence type="ECO:0000256" key="2">
    <source>
        <dbReference type="ARBA" id="ARBA00022771"/>
    </source>
</evidence>
<dbReference type="Gene3D" id="3.30.40.10">
    <property type="entry name" value="Zinc/RING finger domain, C3HC4 (zinc finger)"/>
    <property type="match status" value="1"/>
</dbReference>
<proteinExistence type="predicted"/>
<dbReference type="OrthoDB" id="5600418at2759"/>
<dbReference type="GO" id="GO:0016567">
    <property type="term" value="P:protein ubiquitination"/>
    <property type="evidence" value="ECO:0007669"/>
    <property type="project" value="TreeGrafter"/>
</dbReference>
<evidence type="ECO:0000256" key="4">
    <source>
        <dbReference type="PROSITE-ProRule" id="PRU00175"/>
    </source>
</evidence>
<protein>
    <submittedName>
        <fullName evidence="8">Uncharacterized protein LOC117578134</fullName>
    </submittedName>
</protein>
<evidence type="ECO:0000256" key="5">
    <source>
        <dbReference type="SAM" id="Phobius"/>
    </source>
</evidence>
<sequence>MQQIMNSEMNLPVIYTMSVIVLLLLIHTIFSWRQLRQMQNNWSLMEAFCRLEPGTVCSICIESITEGDTILADLQRLACDHWFHKICLRAWLIRASNCPNCRRHIDLPKELPELFPADFDLDAGSDNDNDDLDF</sequence>
<dbReference type="RefSeq" id="XP_034119231.1">
    <property type="nucleotide sequence ID" value="XM_034263340.2"/>
</dbReference>
<dbReference type="PANTHER" id="PTHR45969:SF69">
    <property type="entry name" value="FINGER DOMAIN PROTEIN, PUTATIVE (AFU_ORTHOLOGUE AFUA_3G12190)-RELATED"/>
    <property type="match status" value="1"/>
</dbReference>
<evidence type="ECO:0000313" key="8">
    <source>
        <dbReference type="RefSeq" id="XP_034119231.1"/>
    </source>
</evidence>
<dbReference type="Pfam" id="PF13639">
    <property type="entry name" value="zf-RING_2"/>
    <property type="match status" value="1"/>
</dbReference>
<keyword evidence="7" id="KW-1185">Reference proteome</keyword>
<accession>A0A6P8XRE4</accession>
<dbReference type="PROSITE" id="PS50089">
    <property type="entry name" value="ZF_RING_2"/>
    <property type="match status" value="1"/>
</dbReference>
<dbReference type="SMART" id="SM00184">
    <property type="entry name" value="RING"/>
    <property type="match status" value="1"/>
</dbReference>
<dbReference type="SUPFAM" id="SSF57850">
    <property type="entry name" value="RING/U-box"/>
    <property type="match status" value="1"/>
</dbReference>
<evidence type="ECO:0000313" key="7">
    <source>
        <dbReference type="Proteomes" id="UP000515160"/>
    </source>
</evidence>
<feature type="transmembrane region" description="Helical" evidence="5">
    <location>
        <begin position="12"/>
        <end position="32"/>
    </location>
</feature>
<evidence type="ECO:0000256" key="1">
    <source>
        <dbReference type="ARBA" id="ARBA00022723"/>
    </source>
</evidence>
<keyword evidence="5" id="KW-0472">Membrane</keyword>
<dbReference type="GO" id="GO:0008270">
    <property type="term" value="F:zinc ion binding"/>
    <property type="evidence" value="ECO:0007669"/>
    <property type="project" value="UniProtKB-KW"/>
</dbReference>
<keyword evidence="3" id="KW-0862">Zinc</keyword>
<dbReference type="Proteomes" id="UP000515160">
    <property type="component" value="Chromosome X"/>
</dbReference>
<reference evidence="8" key="1">
    <citation type="submission" date="2025-08" db="UniProtKB">
        <authorList>
            <consortium name="RefSeq"/>
        </authorList>
    </citation>
    <scope>IDENTIFICATION</scope>
    <source>
        <strain evidence="8">15112-1751.03</strain>
        <tissue evidence="8">Whole Adult</tissue>
    </source>
</reference>
<feature type="domain" description="RING-type" evidence="6">
    <location>
        <begin position="57"/>
        <end position="102"/>
    </location>
</feature>
<organism evidence="7 8">
    <name type="scientific">Drosophila albomicans</name>
    <name type="common">Fruit fly</name>
    <dbReference type="NCBI Taxonomy" id="7291"/>
    <lineage>
        <taxon>Eukaryota</taxon>
        <taxon>Metazoa</taxon>
        <taxon>Ecdysozoa</taxon>
        <taxon>Arthropoda</taxon>
        <taxon>Hexapoda</taxon>
        <taxon>Insecta</taxon>
        <taxon>Pterygota</taxon>
        <taxon>Neoptera</taxon>
        <taxon>Endopterygota</taxon>
        <taxon>Diptera</taxon>
        <taxon>Brachycera</taxon>
        <taxon>Muscomorpha</taxon>
        <taxon>Ephydroidea</taxon>
        <taxon>Drosophilidae</taxon>
        <taxon>Drosophila</taxon>
    </lineage>
</organism>
<keyword evidence="5" id="KW-1133">Transmembrane helix</keyword>
<keyword evidence="2 4" id="KW-0863">Zinc-finger</keyword>
<dbReference type="PANTHER" id="PTHR45969">
    <property type="entry name" value="RING ZINC FINGER PROTEIN-RELATED"/>
    <property type="match status" value="1"/>
</dbReference>
<dbReference type="InterPro" id="IPR001841">
    <property type="entry name" value="Znf_RING"/>
</dbReference>
<gene>
    <name evidence="8" type="primary">LOC117578134</name>
</gene>
<dbReference type="GO" id="GO:0061630">
    <property type="term" value="F:ubiquitin protein ligase activity"/>
    <property type="evidence" value="ECO:0007669"/>
    <property type="project" value="TreeGrafter"/>
</dbReference>
<dbReference type="InterPro" id="IPR013083">
    <property type="entry name" value="Znf_RING/FYVE/PHD"/>
</dbReference>